<dbReference type="InterPro" id="IPR011890">
    <property type="entry name" value="SMC_prok"/>
</dbReference>
<dbReference type="GO" id="GO:0016887">
    <property type="term" value="F:ATP hydrolysis activity"/>
    <property type="evidence" value="ECO:0007669"/>
    <property type="project" value="InterPro"/>
</dbReference>
<reference evidence="9" key="1">
    <citation type="submission" date="2020-10" db="EMBL/GenBank/DDBJ databases">
        <authorList>
            <person name="Gilroy R."/>
        </authorList>
    </citation>
    <scope>NUCLEOTIDE SEQUENCE</scope>
    <source>
        <strain evidence="9">CHK195-15760</strain>
    </source>
</reference>
<gene>
    <name evidence="7 9" type="primary">smc</name>
    <name evidence="9" type="ORF">IAB70_00690</name>
</gene>
<comment type="function">
    <text evidence="7">Required for chromosome condensation and partitioning.</text>
</comment>
<dbReference type="InterPro" id="IPR036277">
    <property type="entry name" value="SMC_hinge_sf"/>
</dbReference>
<evidence type="ECO:0000256" key="5">
    <source>
        <dbReference type="ARBA" id="ARBA00023054"/>
    </source>
</evidence>
<dbReference type="GO" id="GO:0007059">
    <property type="term" value="P:chromosome segregation"/>
    <property type="evidence" value="ECO:0007669"/>
    <property type="project" value="UniProtKB-UniRule"/>
</dbReference>
<dbReference type="GO" id="GO:0007062">
    <property type="term" value="P:sister chromatid cohesion"/>
    <property type="evidence" value="ECO:0007669"/>
    <property type="project" value="InterPro"/>
</dbReference>
<dbReference type="GO" id="GO:0005694">
    <property type="term" value="C:chromosome"/>
    <property type="evidence" value="ECO:0007669"/>
    <property type="project" value="InterPro"/>
</dbReference>
<proteinExistence type="inferred from homology"/>
<dbReference type="SMART" id="SM00968">
    <property type="entry name" value="SMC_hinge"/>
    <property type="match status" value="1"/>
</dbReference>
<dbReference type="Gene3D" id="3.30.70.1620">
    <property type="match status" value="1"/>
</dbReference>
<dbReference type="InterPro" id="IPR024704">
    <property type="entry name" value="SMC"/>
</dbReference>
<evidence type="ECO:0000313" key="10">
    <source>
        <dbReference type="Proteomes" id="UP000824093"/>
    </source>
</evidence>
<evidence type="ECO:0000256" key="2">
    <source>
        <dbReference type="ARBA" id="ARBA00022490"/>
    </source>
</evidence>
<evidence type="ECO:0000256" key="6">
    <source>
        <dbReference type="ARBA" id="ARBA00023125"/>
    </source>
</evidence>
<dbReference type="HAMAP" id="MF_01894">
    <property type="entry name" value="Smc_prok"/>
    <property type="match status" value="1"/>
</dbReference>
<dbReference type="Proteomes" id="UP000824093">
    <property type="component" value="Unassembled WGS sequence"/>
</dbReference>
<feature type="coiled-coil region" evidence="7">
    <location>
        <begin position="231"/>
        <end position="387"/>
    </location>
</feature>
<organism evidence="9 10">
    <name type="scientific">Candidatus Merdicola faecigallinarum</name>
    <dbReference type="NCBI Taxonomy" id="2840862"/>
    <lineage>
        <taxon>Bacteria</taxon>
        <taxon>Bacillati</taxon>
        <taxon>Bacillota</taxon>
        <taxon>Clostridia</taxon>
        <taxon>Candidatus Merdicola</taxon>
    </lineage>
</organism>
<evidence type="ECO:0000256" key="7">
    <source>
        <dbReference type="HAMAP-Rule" id="MF_01894"/>
    </source>
</evidence>
<comment type="subcellular location">
    <subcellularLocation>
        <location evidence="1 7">Cytoplasm</location>
    </subcellularLocation>
</comment>
<evidence type="ECO:0000259" key="8">
    <source>
        <dbReference type="SMART" id="SM00968"/>
    </source>
</evidence>
<feature type="coiled-coil region" evidence="7">
    <location>
        <begin position="676"/>
        <end position="801"/>
    </location>
</feature>
<comment type="caution">
    <text evidence="9">The sequence shown here is derived from an EMBL/GenBank/DDBJ whole genome shotgun (WGS) entry which is preliminary data.</text>
</comment>
<dbReference type="NCBIfam" id="TIGR02168">
    <property type="entry name" value="SMC_prok_B"/>
    <property type="match status" value="1"/>
</dbReference>
<dbReference type="InterPro" id="IPR003395">
    <property type="entry name" value="RecF/RecN/SMC_N"/>
</dbReference>
<dbReference type="EMBL" id="DVNH01000006">
    <property type="protein sequence ID" value="HIU51135.1"/>
    <property type="molecule type" value="Genomic_DNA"/>
</dbReference>
<protein>
    <recommendedName>
        <fullName evidence="7">Chromosome partition protein Smc</fullName>
    </recommendedName>
</protein>
<keyword evidence="5 7" id="KW-0175">Coiled coil</keyword>
<dbReference type="Pfam" id="PF06470">
    <property type="entry name" value="SMC_hinge"/>
    <property type="match status" value="1"/>
</dbReference>
<sequence length="1182" mass="136670">MYLKRLELQGFKSFADKTTLDFMPGITAVIGPNGSGKSNISDSIRWVLGEQSMKSLRGSKSEDIIFAGTQNRKSLGFAEASLIFDNQDGKLPIEYKEVIVTRRIYRSGESGYYINKVPCRLKDILELFMDTGIGKDGYSIIGQGKIDEILSNKSEDRRHIFEEAAGIVKYRARKEESEKKLEHTKLNLLRINDIISEIEANIEPLKLQSEKAKKFLELREELKHIEIGLFIEQIESNKAKIENMIKDIETMNFSYEEEQGRQQSQTAKKDNLKAKMDALMEEIEKIQNIGFESSNKIEKINSEINVASQKILNHTENHTRYEKEIEELKAKIKLLEDEKKQKLAKKENLYQNKEKFEKELKEKEEEKRKLTEKLSVKQLEIEEKKQKVLDNIDKKYEIQSEIQAQELTYGNLEKREKAIQFEMQTTISELDGSRMRKSDISQEFTKIESDRNQITNSLTKIKEEKSKQNEILQGYEKKINQMKDQIRMKESRLRFLQETEKEKEGYTKSVKALLNDCEKIKELGKGMHGVLANILSVPAKYETAIEMCLGAGLQNIVTDSEEEAKRLVQHLRTHNLGRASFLPITSVKGKKLDRIDSKGISGVIGIASDLVQYQKQYDGIMQNLLGRTVIVEDMDTGIALAKKNKYAFRIVTIKGDIINASGAITGGSVVQKTVNILGRSREIEELEKEITVLKENLEKEEKNQEKYLEEIEDILEAAESLERQLQEIDVTYATEKQKLIAVEENVVKLENRFAKIKLELQEIQKQKEVSMKEKEIAEQNIQELNKQTEELNRQIEEFTSLHQDDQTNLDNLNLDITNLKISVSSFEESESSIREMEEMLEQDIQNSKNSITNKEKQILQMEQEKEELEKQIVDNRKEIERIKNEVQLSGSKVEELKKNRIQTNQEINQLEEEITSQFKKLEEIKEQIVKIDAKKAKMEQEMEEMINQMWEEYEVTPNNAKEYERPQNINLAQKQVNGLKGQIRELGSINIDSIEEYKQTKERYDFMCEQRLDLENAITKLKKVIHDMTNTMQEQFKEKFKQINHNFNEVFKELFGGGKAELILTDESNILECGIDIQVQPPGKKLQNMTLLSGGEKAFTAIAILFAILKINPAPFCVLDEIEAALDDVNVYRYAEYLKKFARETQFLIITHRKGTMEAADTVYGVTMEENGISKLLSMKLK</sequence>
<feature type="coiled-coil region" evidence="7">
    <location>
        <begin position="826"/>
        <end position="948"/>
    </location>
</feature>
<reference evidence="9" key="2">
    <citation type="journal article" date="2021" name="PeerJ">
        <title>Extensive microbial diversity within the chicken gut microbiome revealed by metagenomics and culture.</title>
        <authorList>
            <person name="Gilroy R."/>
            <person name="Ravi A."/>
            <person name="Getino M."/>
            <person name="Pursley I."/>
            <person name="Horton D.L."/>
            <person name="Alikhan N.F."/>
            <person name="Baker D."/>
            <person name="Gharbi K."/>
            <person name="Hall N."/>
            <person name="Watson M."/>
            <person name="Adriaenssens E.M."/>
            <person name="Foster-Nyarko E."/>
            <person name="Jarju S."/>
            <person name="Secka A."/>
            <person name="Antonio M."/>
            <person name="Oren A."/>
            <person name="Chaudhuri R.R."/>
            <person name="La Ragione R."/>
            <person name="Hildebrand F."/>
            <person name="Pallen M.J."/>
        </authorList>
    </citation>
    <scope>NUCLEOTIDE SEQUENCE</scope>
    <source>
        <strain evidence="9">CHK195-15760</strain>
    </source>
</reference>
<dbReference type="GO" id="GO:0006260">
    <property type="term" value="P:DNA replication"/>
    <property type="evidence" value="ECO:0007669"/>
    <property type="project" value="UniProtKB-UniRule"/>
</dbReference>
<comment type="subunit">
    <text evidence="7">Homodimer.</text>
</comment>
<keyword evidence="6 7" id="KW-0238">DNA-binding</keyword>
<keyword evidence="2 7" id="KW-0963">Cytoplasm</keyword>
<feature type="coiled-coil region" evidence="7">
    <location>
        <begin position="458"/>
        <end position="516"/>
    </location>
</feature>
<feature type="binding site" evidence="7">
    <location>
        <begin position="32"/>
        <end position="39"/>
    </location>
    <ligand>
        <name>ATP</name>
        <dbReference type="ChEBI" id="CHEBI:30616"/>
    </ligand>
</feature>
<dbReference type="PIRSF" id="PIRSF005719">
    <property type="entry name" value="SMC"/>
    <property type="match status" value="1"/>
</dbReference>
<name>A0A9D1M004_9FIRM</name>
<accession>A0A9D1M004</accession>
<dbReference type="GO" id="GO:0030261">
    <property type="term" value="P:chromosome condensation"/>
    <property type="evidence" value="ECO:0007669"/>
    <property type="project" value="InterPro"/>
</dbReference>
<comment type="similarity">
    <text evidence="7">Belongs to the SMC family.</text>
</comment>
<keyword evidence="4 7" id="KW-0067">ATP-binding</keyword>
<evidence type="ECO:0000256" key="4">
    <source>
        <dbReference type="ARBA" id="ARBA00022840"/>
    </source>
</evidence>
<dbReference type="GO" id="GO:0003677">
    <property type="term" value="F:DNA binding"/>
    <property type="evidence" value="ECO:0007669"/>
    <property type="project" value="UniProtKB-UniRule"/>
</dbReference>
<dbReference type="Gene3D" id="3.40.50.300">
    <property type="entry name" value="P-loop containing nucleotide triphosphate hydrolases"/>
    <property type="match status" value="2"/>
</dbReference>
<dbReference type="Pfam" id="PF02463">
    <property type="entry name" value="SMC_N"/>
    <property type="match status" value="1"/>
</dbReference>
<dbReference type="Gene3D" id="1.20.1060.20">
    <property type="match status" value="1"/>
</dbReference>
<dbReference type="SUPFAM" id="SSF52540">
    <property type="entry name" value="P-loop containing nucleoside triphosphate hydrolases"/>
    <property type="match status" value="1"/>
</dbReference>
<evidence type="ECO:0000256" key="1">
    <source>
        <dbReference type="ARBA" id="ARBA00004496"/>
    </source>
</evidence>
<dbReference type="FunFam" id="3.40.50.300:FF:000901">
    <property type="entry name" value="Chromosome partition protein Smc"/>
    <property type="match status" value="1"/>
</dbReference>
<keyword evidence="3 7" id="KW-0547">Nucleotide-binding</keyword>
<dbReference type="GO" id="GO:0005737">
    <property type="term" value="C:cytoplasm"/>
    <property type="evidence" value="ECO:0007669"/>
    <property type="project" value="UniProtKB-SubCell"/>
</dbReference>
<feature type="domain" description="SMC hinge" evidence="8">
    <location>
        <begin position="525"/>
        <end position="641"/>
    </location>
</feature>
<dbReference type="AlphaFoldDB" id="A0A9D1M004"/>
<dbReference type="GO" id="GO:0005524">
    <property type="term" value="F:ATP binding"/>
    <property type="evidence" value="ECO:0007669"/>
    <property type="project" value="UniProtKB-UniRule"/>
</dbReference>
<dbReference type="PANTHER" id="PTHR43977">
    <property type="entry name" value="STRUCTURAL MAINTENANCE OF CHROMOSOMES PROTEIN 3"/>
    <property type="match status" value="1"/>
</dbReference>
<comment type="domain">
    <text evidence="7">Contains large globular domains required for ATP hydrolysis at each terminus and a third globular domain forming a flexible hinge near the middle of the molecule. These domains are separated by coiled-coil structures.</text>
</comment>
<dbReference type="InterPro" id="IPR010935">
    <property type="entry name" value="SMC_hinge"/>
</dbReference>
<dbReference type="SUPFAM" id="SSF75553">
    <property type="entry name" value="Smc hinge domain"/>
    <property type="match status" value="1"/>
</dbReference>
<evidence type="ECO:0000256" key="3">
    <source>
        <dbReference type="ARBA" id="ARBA00022741"/>
    </source>
</evidence>
<dbReference type="InterPro" id="IPR027417">
    <property type="entry name" value="P-loop_NTPase"/>
</dbReference>
<evidence type="ECO:0000313" key="9">
    <source>
        <dbReference type="EMBL" id="HIU51135.1"/>
    </source>
</evidence>
<dbReference type="CDD" id="cd03278">
    <property type="entry name" value="ABC_SMC_barmotin"/>
    <property type="match status" value="2"/>
</dbReference>
<dbReference type="FunFam" id="3.40.50.300:FF:000984">
    <property type="entry name" value="Chromosome partition protein Smc"/>
    <property type="match status" value="1"/>
</dbReference>